<keyword evidence="1" id="KW-0175">Coiled coil</keyword>
<evidence type="ECO:0000313" key="3">
    <source>
        <dbReference type="EMBL" id="EAY16906.1"/>
    </source>
</evidence>
<proteinExistence type="predicted"/>
<dbReference type="Pfam" id="PF13516">
    <property type="entry name" value="LRR_6"/>
    <property type="match status" value="3"/>
</dbReference>
<organism evidence="3 4">
    <name type="scientific">Trichomonas vaginalis (strain ATCC PRA-98 / G3)</name>
    <dbReference type="NCBI Taxonomy" id="412133"/>
    <lineage>
        <taxon>Eukaryota</taxon>
        <taxon>Metamonada</taxon>
        <taxon>Parabasalia</taxon>
        <taxon>Trichomonadida</taxon>
        <taxon>Trichomonadidae</taxon>
        <taxon>Trichomonas</taxon>
    </lineage>
</organism>
<dbReference type="eggNOG" id="KOG4308">
    <property type="taxonomic scope" value="Eukaryota"/>
</dbReference>
<name>A2DRV9_TRIV3</name>
<dbReference type="PANTHER" id="PTHR24114:SF2">
    <property type="entry name" value="F-BOX DOMAIN-CONTAINING PROTEIN-RELATED"/>
    <property type="match status" value="1"/>
</dbReference>
<dbReference type="RefSeq" id="XP_001329129.1">
    <property type="nucleotide sequence ID" value="XM_001329094.1"/>
</dbReference>
<dbReference type="SMR" id="A2DRV9"/>
<feature type="coiled-coil region" evidence="1">
    <location>
        <begin position="560"/>
        <end position="605"/>
    </location>
</feature>
<dbReference type="STRING" id="5722.A2DRV9"/>
<sequence length="673" mass="76031">MSKKVPPNFLEAIRYLYSAKVKDNMGVSTDEEKEIFFKQVKNGFKYGILNLENQQSGMTLLTQLTKLLRQFKDFHCLNLYGNNVCDHGLLTVYQNLTANHNITAIDLGSCNLSHQSQQLLYDMVRETGIDSLQLGNHNVVFYSNKFPPEFLAELLNRIRIAKRIKCLGLSGLKLSARKGPKRYSIAGNLAYFLENDDIIKTLNISGCDFNTVDMADLVTNGFLKNSSLQYLAISKCPFDEFTGSAFMNHLHLLKSLTFLDISNCNLDGKAGAFLASSINKGVNIIILNINNNPIGNEGMSQIFEAVENSITITEFYASNTNCNQICAPMIKNLITNNQILTILDISTNHITDPGAHAVAESISQNISLTSLSIASCHISDEGTLEVCQALSTNQELVIINLQDNFITKEYGYKILECLSKNNTLTNINLSSSQVDHFVISAIQDLCNRNIRRKRDVKYAPLKQQLIQLSIQRTKMPEAEAKLKTLKDAKSELEEKNFELDQTTFKTNSDFENKINQLNKSINATHELIVEDQKGMETMNSDWEKAKIGYQVQYKDTLLKTEMLAAENVKLEENLQEKDNANIKENDAERQEIEKIKEELEKIGKLTQEMYDVLKDPEKLQTYEVPEEYMVKENSPFFLVDQIGEESKKEKIETKRSNKSNKSGKSNKTGKSGK</sequence>
<reference evidence="3" key="2">
    <citation type="journal article" date="2007" name="Science">
        <title>Draft genome sequence of the sexually transmitted pathogen Trichomonas vaginalis.</title>
        <authorList>
            <person name="Carlton J.M."/>
            <person name="Hirt R.P."/>
            <person name="Silva J.C."/>
            <person name="Delcher A.L."/>
            <person name="Schatz M."/>
            <person name="Zhao Q."/>
            <person name="Wortman J.R."/>
            <person name="Bidwell S.L."/>
            <person name="Alsmark U.C.M."/>
            <person name="Besteiro S."/>
            <person name="Sicheritz-Ponten T."/>
            <person name="Noel C.J."/>
            <person name="Dacks J.B."/>
            <person name="Foster P.G."/>
            <person name="Simillion C."/>
            <person name="Van de Peer Y."/>
            <person name="Miranda-Saavedra D."/>
            <person name="Barton G.J."/>
            <person name="Westrop G.D."/>
            <person name="Mueller S."/>
            <person name="Dessi D."/>
            <person name="Fiori P.L."/>
            <person name="Ren Q."/>
            <person name="Paulsen I."/>
            <person name="Zhang H."/>
            <person name="Bastida-Corcuera F.D."/>
            <person name="Simoes-Barbosa A."/>
            <person name="Brown M.T."/>
            <person name="Hayes R.D."/>
            <person name="Mukherjee M."/>
            <person name="Okumura C.Y."/>
            <person name="Schneider R."/>
            <person name="Smith A.J."/>
            <person name="Vanacova S."/>
            <person name="Villalvazo M."/>
            <person name="Haas B.J."/>
            <person name="Pertea M."/>
            <person name="Feldblyum T.V."/>
            <person name="Utterback T.R."/>
            <person name="Shu C.L."/>
            <person name="Osoegawa K."/>
            <person name="de Jong P.J."/>
            <person name="Hrdy I."/>
            <person name="Horvathova L."/>
            <person name="Zubacova Z."/>
            <person name="Dolezal P."/>
            <person name="Malik S.B."/>
            <person name="Logsdon J.M. Jr."/>
            <person name="Henze K."/>
            <person name="Gupta A."/>
            <person name="Wang C.C."/>
            <person name="Dunne R.L."/>
            <person name="Upcroft J.A."/>
            <person name="Upcroft P."/>
            <person name="White O."/>
            <person name="Salzberg S.L."/>
            <person name="Tang P."/>
            <person name="Chiu C.-H."/>
            <person name="Lee Y.-S."/>
            <person name="Embley T.M."/>
            <person name="Coombs G.H."/>
            <person name="Mottram J.C."/>
            <person name="Tachezy J."/>
            <person name="Fraser-Liggett C.M."/>
            <person name="Johnson P.J."/>
        </authorList>
    </citation>
    <scope>NUCLEOTIDE SEQUENCE [LARGE SCALE GENOMIC DNA]</scope>
    <source>
        <strain evidence="3">G3</strain>
    </source>
</reference>
<dbReference type="KEGG" id="tva:4774918"/>
<accession>A2DRV9</accession>
<dbReference type="Proteomes" id="UP000001542">
    <property type="component" value="Unassembled WGS sequence"/>
</dbReference>
<dbReference type="InterPro" id="IPR052394">
    <property type="entry name" value="LRR-containing"/>
</dbReference>
<dbReference type="VEuPathDB" id="TrichDB:TVAGG3_0978570"/>
<evidence type="ECO:0000313" key="4">
    <source>
        <dbReference type="Proteomes" id="UP000001542"/>
    </source>
</evidence>
<feature type="coiled-coil region" evidence="1">
    <location>
        <begin position="475"/>
        <end position="502"/>
    </location>
</feature>
<feature type="compositionally biased region" description="Low complexity" evidence="2">
    <location>
        <begin position="659"/>
        <end position="673"/>
    </location>
</feature>
<dbReference type="AlphaFoldDB" id="A2DRV9"/>
<dbReference type="VEuPathDB" id="TrichDB:TVAG_150570"/>
<protein>
    <submittedName>
        <fullName evidence="3">Leucine Rich Repeat family protein</fullName>
    </submittedName>
</protein>
<evidence type="ECO:0000256" key="1">
    <source>
        <dbReference type="SAM" id="Coils"/>
    </source>
</evidence>
<keyword evidence="4" id="KW-1185">Reference proteome</keyword>
<dbReference type="EMBL" id="DS113237">
    <property type="protein sequence ID" value="EAY16906.1"/>
    <property type="molecule type" value="Genomic_DNA"/>
</dbReference>
<evidence type="ECO:0000256" key="2">
    <source>
        <dbReference type="SAM" id="MobiDB-lite"/>
    </source>
</evidence>
<dbReference type="OrthoDB" id="120976at2759"/>
<dbReference type="OMA" id="ITITEFY"/>
<feature type="compositionally biased region" description="Basic and acidic residues" evidence="2">
    <location>
        <begin position="646"/>
        <end position="655"/>
    </location>
</feature>
<gene>
    <name evidence="3" type="ORF">TVAG_150570</name>
</gene>
<dbReference type="InterPro" id="IPR032675">
    <property type="entry name" value="LRR_dom_sf"/>
</dbReference>
<dbReference type="SMART" id="SM00368">
    <property type="entry name" value="LRR_RI"/>
    <property type="match status" value="5"/>
</dbReference>
<dbReference type="PANTHER" id="PTHR24114">
    <property type="entry name" value="LEUCINE RICH REPEAT FAMILY PROTEIN"/>
    <property type="match status" value="1"/>
</dbReference>
<dbReference type="InParanoid" id="A2DRV9"/>
<dbReference type="SUPFAM" id="SSF52047">
    <property type="entry name" value="RNI-like"/>
    <property type="match status" value="1"/>
</dbReference>
<feature type="region of interest" description="Disordered" evidence="2">
    <location>
        <begin position="646"/>
        <end position="673"/>
    </location>
</feature>
<dbReference type="Gene3D" id="3.80.10.10">
    <property type="entry name" value="Ribonuclease Inhibitor"/>
    <property type="match status" value="3"/>
</dbReference>
<reference evidence="3" key="1">
    <citation type="submission" date="2006-10" db="EMBL/GenBank/DDBJ databases">
        <authorList>
            <person name="Amadeo P."/>
            <person name="Zhao Q."/>
            <person name="Wortman J."/>
            <person name="Fraser-Liggett C."/>
            <person name="Carlton J."/>
        </authorList>
    </citation>
    <scope>NUCLEOTIDE SEQUENCE</scope>
    <source>
        <strain evidence="3">G3</strain>
    </source>
</reference>
<dbReference type="InterPro" id="IPR001611">
    <property type="entry name" value="Leu-rich_rpt"/>
</dbReference>